<evidence type="ECO:0000256" key="1">
    <source>
        <dbReference type="ARBA" id="ARBA00004123"/>
    </source>
</evidence>
<gene>
    <name evidence="7" type="ORF">SEMRO_445_G144550.1</name>
</gene>
<dbReference type="InterPro" id="IPR042066">
    <property type="entry name" value="Spt6_death-like"/>
</dbReference>
<feature type="compositionally biased region" description="Pro residues" evidence="5">
    <location>
        <begin position="1946"/>
        <end position="2004"/>
    </location>
</feature>
<dbReference type="InterPro" id="IPR036860">
    <property type="entry name" value="SH2_dom_sf"/>
</dbReference>
<dbReference type="Gene3D" id="1.10.150.850">
    <property type="entry name" value="Spt6, helix-hairpin-helix domain"/>
    <property type="match status" value="1"/>
</dbReference>
<evidence type="ECO:0000256" key="5">
    <source>
        <dbReference type="SAM" id="MobiDB-lite"/>
    </source>
</evidence>
<dbReference type="Gene3D" id="1.10.10.2740">
    <property type="entry name" value="Spt6, Death-like domain"/>
    <property type="match status" value="1"/>
</dbReference>
<comment type="caution">
    <text evidence="7">The sequence shown here is derived from an EMBL/GenBank/DDBJ whole genome shotgun (WGS) entry which is preliminary data.</text>
</comment>
<dbReference type="SUPFAM" id="SSF158832">
    <property type="entry name" value="Tex N-terminal region-like"/>
    <property type="match status" value="1"/>
</dbReference>
<comment type="similarity">
    <text evidence="2">Belongs to the SPT6 family.</text>
</comment>
<dbReference type="SUPFAM" id="SSF50249">
    <property type="entry name" value="Nucleic acid-binding proteins"/>
    <property type="match status" value="1"/>
</dbReference>
<dbReference type="Pfam" id="PF14633">
    <property type="entry name" value="SH2_2"/>
    <property type="match status" value="1"/>
</dbReference>
<reference evidence="7" key="1">
    <citation type="submission" date="2020-06" db="EMBL/GenBank/DDBJ databases">
        <authorList>
            <consortium name="Plant Systems Biology data submission"/>
        </authorList>
    </citation>
    <scope>NUCLEOTIDE SEQUENCE</scope>
    <source>
        <strain evidence="7">D6</strain>
    </source>
</reference>
<feature type="region of interest" description="Disordered" evidence="5">
    <location>
        <begin position="347"/>
        <end position="366"/>
    </location>
</feature>
<dbReference type="CDD" id="cd09928">
    <property type="entry name" value="SH2_Cterm_SPT6_like"/>
    <property type="match status" value="1"/>
</dbReference>
<dbReference type="PANTHER" id="PTHR10145">
    <property type="entry name" value="TRANSCRIPTION ELONGATION FACTOR SPT6"/>
    <property type="match status" value="1"/>
</dbReference>
<dbReference type="Gene3D" id="2.40.50.140">
    <property type="entry name" value="Nucleic acid-binding proteins"/>
    <property type="match status" value="1"/>
</dbReference>
<dbReference type="InterPro" id="IPR012337">
    <property type="entry name" value="RNaseH-like_sf"/>
</dbReference>
<dbReference type="InterPro" id="IPR017072">
    <property type="entry name" value="TF_Spt6"/>
</dbReference>
<feature type="region of interest" description="Disordered" evidence="5">
    <location>
        <begin position="1"/>
        <end position="133"/>
    </location>
</feature>
<feature type="compositionally biased region" description="Basic residues" evidence="5">
    <location>
        <begin position="120"/>
        <end position="131"/>
    </location>
</feature>
<dbReference type="Pfam" id="PF14635">
    <property type="entry name" value="HHH_7"/>
    <property type="match status" value="1"/>
</dbReference>
<organism evidence="7 8">
    <name type="scientific">Seminavis robusta</name>
    <dbReference type="NCBI Taxonomy" id="568900"/>
    <lineage>
        <taxon>Eukaryota</taxon>
        <taxon>Sar</taxon>
        <taxon>Stramenopiles</taxon>
        <taxon>Ochrophyta</taxon>
        <taxon>Bacillariophyta</taxon>
        <taxon>Bacillariophyceae</taxon>
        <taxon>Bacillariophycidae</taxon>
        <taxon>Naviculales</taxon>
        <taxon>Naviculaceae</taxon>
        <taxon>Seminavis</taxon>
    </lineage>
</organism>
<dbReference type="SUPFAM" id="SSF53098">
    <property type="entry name" value="Ribonuclease H-like"/>
    <property type="match status" value="1"/>
</dbReference>
<dbReference type="InterPro" id="IPR023319">
    <property type="entry name" value="Tex-like_HTH_dom_sf"/>
</dbReference>
<dbReference type="Proteomes" id="UP001153069">
    <property type="component" value="Unassembled WGS sequence"/>
</dbReference>
<dbReference type="GO" id="GO:0140673">
    <property type="term" value="P:transcription elongation-coupled chromatin remodeling"/>
    <property type="evidence" value="ECO:0007669"/>
    <property type="project" value="InterPro"/>
</dbReference>
<dbReference type="InterPro" id="IPR035420">
    <property type="entry name" value="Spt6_SH2"/>
</dbReference>
<dbReference type="CDD" id="cd00164">
    <property type="entry name" value="S1_like"/>
    <property type="match status" value="1"/>
</dbReference>
<evidence type="ECO:0000313" key="8">
    <source>
        <dbReference type="Proteomes" id="UP001153069"/>
    </source>
</evidence>
<dbReference type="Gene3D" id="1.10.10.650">
    <property type="entry name" value="RuvA domain 2-like"/>
    <property type="match status" value="1"/>
</dbReference>
<dbReference type="GO" id="GO:0042393">
    <property type="term" value="F:histone binding"/>
    <property type="evidence" value="ECO:0007669"/>
    <property type="project" value="TreeGrafter"/>
</dbReference>
<dbReference type="GO" id="GO:0008023">
    <property type="term" value="C:transcription elongation factor complex"/>
    <property type="evidence" value="ECO:0007669"/>
    <property type="project" value="TreeGrafter"/>
</dbReference>
<dbReference type="InterPro" id="IPR012340">
    <property type="entry name" value="NA-bd_OB-fold"/>
</dbReference>
<dbReference type="InterPro" id="IPR010994">
    <property type="entry name" value="RuvA_2-like"/>
</dbReference>
<feature type="compositionally biased region" description="Acidic residues" evidence="5">
    <location>
        <begin position="215"/>
        <end position="229"/>
    </location>
</feature>
<dbReference type="CDD" id="cd09918">
    <property type="entry name" value="SH2_Nterm_SPT6_like"/>
    <property type="match status" value="1"/>
</dbReference>
<keyword evidence="3" id="KW-0804">Transcription</keyword>
<dbReference type="PANTHER" id="PTHR10145:SF6">
    <property type="entry name" value="TRANSCRIPTION ELONGATION FACTOR SPT6"/>
    <property type="match status" value="1"/>
</dbReference>
<dbReference type="InterPro" id="IPR035018">
    <property type="entry name" value="Spt6_SH2_C"/>
</dbReference>
<feature type="compositionally biased region" description="Basic and acidic residues" evidence="5">
    <location>
        <begin position="202"/>
        <end position="214"/>
    </location>
</feature>
<evidence type="ECO:0000259" key="6">
    <source>
        <dbReference type="PROSITE" id="PS50126"/>
    </source>
</evidence>
<dbReference type="GO" id="GO:0003676">
    <property type="term" value="F:nucleic acid binding"/>
    <property type="evidence" value="ECO:0007669"/>
    <property type="project" value="InterPro"/>
</dbReference>
<feature type="compositionally biased region" description="Pro residues" evidence="5">
    <location>
        <begin position="1903"/>
        <end position="1933"/>
    </location>
</feature>
<dbReference type="InterPro" id="IPR032706">
    <property type="entry name" value="Spt6_HHH"/>
</dbReference>
<sequence length="2004" mass="227565">MSDSDGFIEDDSGGSDSDIVETAKKSKKRKSDDDDAPTKKKKKKKSSKPSWIDDAAEESGEEGGDSDDEEEEDEDAPNDYVKDGFVVDEEEEDRPRRKSDDGLEDSDEEDDDDDDDDGRRKKGKLKKKKLRRMDQALDEDDLDLIRENRGEDVAGEKIRLERERREAEARRNKIVAKSEAELRKGLFTGSDDEGDVQARRREAMNKHRRQQVERYDEDGMDDFIDDDIGDQADIMNSDLRGAGAEGRRGGVSEAQMNEASEIFGTDYLEFMANSTGEAQAGNEYDEEERELMGKRASYREKGVGVDLGVDSEEDISDDDDLFDQDEDEEDLPPGVTAGQRAEALKLKRQKRTLAKQERRQKAYKRKMEKRKAQLRKAFEPVQLIENFCTDRDDEIRRLDAPERYYDLVQQQEIEKSRDRFPEEEAPMTEEEQQEATWIMHNIPSIAAEYRTCPPVEEGRDMNEVMEQHQQAMMESVVYALRYMLRDHLEPAFIEHYRADRVAKESVRSSLYEIMDEDAEFERTKLARTKVEILLETVTLDTNKDEAAGSEEEQISQLAKTIEEARAKLDESVKKENTLKAELEEIKQAAEAAEKNDDDDDNLFGADDDDEEEANKKKLEEEEKKKSREKRTADLEEHIETVHSLLETRSEKVSQLENQLQSLQARNAQSLENQRPAQQVTKKICRAALWNTQDYRGYIGTINDVKNIVDVSGYLHLIQEGNDAIRKKELPWSTGTDGKDKKRKRSRRFDRDFYRTCVSEGLRSICYRFLLAPNRVGIKLEDQLTRGGFDFTRTMPGETSGDGEGEAMVDPQKWVATVIPSQSPVEFANELVGSGELVMLSSAGSGADATDSRDPLRGCRYVAAMELAHEPRIRKHLRKIYRRLSCLTTHPTKKGMEFIDAFHDYYGLHLIRNKPIKEHFPMDETESELRKSNLSPAECAELDKEMAKRERQSCLQYLRLMKAEATNDVEVHIHLPLLESPDDWYRPSSSIALNKKKLTSTDNQDISALMTELERVYLPPDGDTDEWNEERRKVLRFTLTNFLLPQFEAEIRRELKDLATKAGVIAAGEELEKMAMEGPYRPSAIAHTENRFLYPTGDQPIVGVCVSTDNREATYLVSLTERGEMGDHLAVPGGTRVDSPKMREKIITFFLQHRPSAVIVGTGGGFSSRFITRKLGDMISEAVNRWNNREIQGEDEDDEAFEVRRKKLDNMVSRDPYGDYDDDDYGMEWKCNSDIIDDSIAQLFGRSVRSKKEFPDQAVNLKIAISIGRYAQDPLSELTYAWGVASDAGVFGTELLYINIHPMQQLLPKPMLLRNFERVLTGVVARVGVDVNTSCQFDHLHGLLGFVPGLGPRKAANLKMNLAPLGGLVTRRKDLLEKRLMGPVVYNNSVAFLRIRDVDQLDDQFLHPLDDTRLHPDVYIRNVWASKIAVDALERDDSAQATEAFRDVMDDSRKEVERLFKDTKAEWESRYGHTFNIPDWNPRKNVPADMWRDKVEELDLEAFANMIEQSGKGRWHSHLQMIKWEFRLPFCDPRKPMEPLSGDKLFRLITGETDQTLRPGKEITGKVVKNGDFGSRLKLEGDIPAFIPLRNLADEHVEAAEDIVNVGTVVTAIVTEVKKDHMVVDMSLKMEDFKKNPGTWDRPPTLPPLDDHFDRGAAHRIEEQKSRDRDARMEALNLSMNSARIDGDGLGKKKINRVARRACAHPAFRNVKQDEVDKEIREAGEMMVGEALIRPSSKSSESLAIHWVVKLGSVKVVEITEEEKDTDASIGNVLKIKNETYGSIDELLGRYIAPMNDYVEELTSHRKFLDLPEDEVDEKLQELKQKNPASIPYHLCWMEMHPGYASLRFVLSKTPRHHPVGISPKGFNWGSQCYSNLDKLLNEFKRNPRGVSTKSSRSSSSPPRNNPAPPPRPSRWGAKPPPPSFGQPPPPAAPAAPAVGGSSGWGAPPPRPPPPTFVQAPPRPPPPTFGQPPPRPPPPPRPTFGRPPPPPTFGRPPPPPTFGQQ</sequence>
<keyword evidence="4" id="KW-0539">Nucleus</keyword>
<protein>
    <submittedName>
        <fullName evidence="7">Ty 6 homolog</fullName>
    </submittedName>
</protein>
<feature type="compositionally biased region" description="Acidic residues" evidence="5">
    <location>
        <begin position="309"/>
        <end position="331"/>
    </location>
</feature>
<dbReference type="Pfam" id="PF14632">
    <property type="entry name" value="SPT6_acidic"/>
    <property type="match status" value="1"/>
</dbReference>
<proteinExistence type="inferred from homology"/>
<feature type="compositionally biased region" description="Acidic residues" evidence="5">
    <location>
        <begin position="595"/>
        <end position="612"/>
    </location>
</feature>
<dbReference type="SMART" id="SM00316">
    <property type="entry name" value="S1"/>
    <property type="match status" value="1"/>
</dbReference>
<feature type="domain" description="S1 motif" evidence="6">
    <location>
        <begin position="1559"/>
        <end position="1628"/>
    </location>
</feature>
<dbReference type="Gene3D" id="3.30.420.140">
    <property type="entry name" value="YqgF/RNase H-like domain"/>
    <property type="match status" value="1"/>
</dbReference>
<feature type="region of interest" description="Disordered" evidence="5">
    <location>
        <begin position="303"/>
        <end position="340"/>
    </location>
</feature>
<feature type="compositionally biased region" description="Acidic residues" evidence="5">
    <location>
        <begin position="54"/>
        <end position="77"/>
    </location>
</feature>
<dbReference type="Gene3D" id="1.10.3500.10">
    <property type="entry name" value="Tex N-terminal region-like"/>
    <property type="match status" value="1"/>
</dbReference>
<name>A0A9N8DXJ4_9STRA</name>
<feature type="compositionally biased region" description="Basic and acidic residues" evidence="5">
    <location>
        <begin position="613"/>
        <end position="634"/>
    </location>
</feature>
<evidence type="ECO:0000256" key="2">
    <source>
        <dbReference type="ARBA" id="ARBA00009253"/>
    </source>
</evidence>
<dbReference type="InterPro" id="IPR028083">
    <property type="entry name" value="Spt6_acidic_N_dom"/>
</dbReference>
<dbReference type="OrthoDB" id="995477at2759"/>
<dbReference type="PROSITE" id="PS50126">
    <property type="entry name" value="S1"/>
    <property type="match status" value="1"/>
</dbReference>
<feature type="region of interest" description="Disordered" evidence="5">
    <location>
        <begin position="589"/>
        <end position="634"/>
    </location>
</feature>
<evidence type="ECO:0000256" key="3">
    <source>
        <dbReference type="ARBA" id="ARBA00023163"/>
    </source>
</evidence>
<dbReference type="EMBL" id="CAICTM010000444">
    <property type="protein sequence ID" value="CAB9510636.1"/>
    <property type="molecule type" value="Genomic_DNA"/>
</dbReference>
<dbReference type="InterPro" id="IPR023323">
    <property type="entry name" value="Tex-like_dom_sf"/>
</dbReference>
<accession>A0A9N8DXJ4</accession>
<dbReference type="GO" id="GO:0031491">
    <property type="term" value="F:nucleosome binding"/>
    <property type="evidence" value="ECO:0007669"/>
    <property type="project" value="TreeGrafter"/>
</dbReference>
<keyword evidence="8" id="KW-1185">Reference proteome</keyword>
<dbReference type="SUPFAM" id="SSF47781">
    <property type="entry name" value="RuvA domain 2-like"/>
    <property type="match status" value="1"/>
</dbReference>
<feature type="compositionally biased region" description="Acidic residues" evidence="5">
    <location>
        <begin position="102"/>
        <end position="116"/>
    </location>
</feature>
<feature type="region of interest" description="Disordered" evidence="5">
    <location>
        <begin position="202"/>
        <end position="229"/>
    </location>
</feature>
<feature type="region of interest" description="Disordered" evidence="5">
    <location>
        <begin position="1885"/>
        <end position="2004"/>
    </location>
</feature>
<dbReference type="GO" id="GO:0034728">
    <property type="term" value="P:nucleosome organization"/>
    <property type="evidence" value="ECO:0007669"/>
    <property type="project" value="TreeGrafter"/>
</dbReference>
<evidence type="ECO:0000256" key="4">
    <source>
        <dbReference type="ARBA" id="ARBA00023242"/>
    </source>
</evidence>
<feature type="compositionally biased region" description="Acidic residues" evidence="5">
    <location>
        <begin position="1"/>
        <end position="13"/>
    </location>
</feature>
<evidence type="ECO:0000313" key="7">
    <source>
        <dbReference type="EMBL" id="CAB9510636.1"/>
    </source>
</evidence>
<dbReference type="InterPro" id="IPR003029">
    <property type="entry name" value="S1_domain"/>
</dbReference>
<dbReference type="Pfam" id="PF00575">
    <property type="entry name" value="S1"/>
    <property type="match status" value="1"/>
</dbReference>
<comment type="subcellular location">
    <subcellularLocation>
        <location evidence="1">Nucleus</location>
    </subcellularLocation>
</comment>
<dbReference type="InterPro" id="IPR035019">
    <property type="entry name" value="Spt6_SH2_N"/>
</dbReference>
<dbReference type="Gene3D" id="3.30.505.10">
    <property type="entry name" value="SH2 domain"/>
    <property type="match status" value="2"/>
</dbReference>
<dbReference type="InterPro" id="IPR037027">
    <property type="entry name" value="YqgF/RNaseH-like_dom_sf"/>
</dbReference>